<evidence type="ECO:0000256" key="6">
    <source>
        <dbReference type="ARBA" id="ARBA00011757"/>
    </source>
</evidence>
<dbReference type="PANTHER" id="PTHR10797">
    <property type="entry name" value="CCR4-NOT TRANSCRIPTION COMPLEX SUBUNIT"/>
    <property type="match status" value="1"/>
</dbReference>
<dbReference type="GO" id="GO:0046872">
    <property type="term" value="F:metal ion binding"/>
    <property type="evidence" value="ECO:0007669"/>
    <property type="project" value="UniProtKB-KW"/>
</dbReference>
<name>A0A6A4KGL4_9ERIC</name>
<evidence type="ECO:0000256" key="4">
    <source>
        <dbReference type="ARBA" id="ARBA00004496"/>
    </source>
</evidence>
<dbReference type="Pfam" id="PF04857">
    <property type="entry name" value="CAF1"/>
    <property type="match status" value="1"/>
</dbReference>
<comment type="caution">
    <text evidence="18">The sequence shown here is derived from an EMBL/GenBank/DDBJ whole genome shotgun (WGS) entry which is preliminary data.</text>
</comment>
<protein>
    <recommendedName>
        <fullName evidence="7">poly(A)-specific ribonuclease</fullName>
        <ecNumber evidence="7">3.1.13.4</ecNumber>
    </recommendedName>
</protein>
<dbReference type="EMBL" id="QEFC01005549">
    <property type="protein sequence ID" value="KAE9444802.1"/>
    <property type="molecule type" value="Genomic_DNA"/>
</dbReference>
<keyword evidence="8" id="KW-0963">Cytoplasm</keyword>
<dbReference type="OrthoDB" id="1164111at2759"/>
<dbReference type="GO" id="GO:0003723">
    <property type="term" value="F:RNA binding"/>
    <property type="evidence" value="ECO:0007669"/>
    <property type="project" value="UniProtKB-KW"/>
</dbReference>
<dbReference type="SUPFAM" id="SSF53098">
    <property type="entry name" value="Ribonuclease H-like"/>
    <property type="match status" value="1"/>
</dbReference>
<keyword evidence="14" id="KW-0805">Transcription regulation</keyword>
<feature type="non-terminal residue" evidence="18">
    <location>
        <position position="1"/>
    </location>
</feature>
<dbReference type="GO" id="GO:0004535">
    <property type="term" value="F:poly(A)-specific ribonuclease activity"/>
    <property type="evidence" value="ECO:0007669"/>
    <property type="project" value="UniProtKB-EC"/>
</dbReference>
<dbReference type="GO" id="GO:0030014">
    <property type="term" value="C:CCR4-NOT complex"/>
    <property type="evidence" value="ECO:0007669"/>
    <property type="project" value="InterPro"/>
</dbReference>
<evidence type="ECO:0000256" key="11">
    <source>
        <dbReference type="ARBA" id="ARBA00022801"/>
    </source>
</evidence>
<keyword evidence="12" id="KW-0269">Exonuclease</keyword>
<evidence type="ECO:0000256" key="13">
    <source>
        <dbReference type="ARBA" id="ARBA00022884"/>
    </source>
</evidence>
<keyword evidence="11" id="KW-0378">Hydrolase</keyword>
<comment type="similarity">
    <text evidence="5">Belongs to the CAF1 family.</text>
</comment>
<dbReference type="InterPro" id="IPR036397">
    <property type="entry name" value="RNaseH_sf"/>
</dbReference>
<evidence type="ECO:0000256" key="7">
    <source>
        <dbReference type="ARBA" id="ARBA00012161"/>
    </source>
</evidence>
<accession>A0A6A4KGL4</accession>
<sequence>MNPPKKPVAIRKVWAYNLFEELSLINRIALRYPFVAMDTEFPGSVFHPTVEKHHLSHLPPDYNYRVMKANVDALDLIQLGLTLSDADGNLPDFGTSHAYIWEFNFSDFDVESDLQNPDSIALLERQGIDFHKNRALGINSRKFAWLFLNSRLAFDFNRGSPLTWITFHSAYDFGFLLKILTGGKLLPENLGTFMIWVNMYFGGAVYDMKHMIRYCSGLYGGLERVAKTLDVDRMAGRSHQAGSDSLLTVQTFMKLKELYFDREGGEEEIGNFRSVLHGLEVEGTLLLV</sequence>
<dbReference type="GO" id="GO:0005737">
    <property type="term" value="C:cytoplasm"/>
    <property type="evidence" value="ECO:0007669"/>
    <property type="project" value="UniProtKB-SubCell"/>
</dbReference>
<gene>
    <name evidence="18" type="ORF">C3L33_23301</name>
</gene>
<comment type="cofactor">
    <cofactor evidence="2">
        <name>a divalent metal cation</name>
        <dbReference type="ChEBI" id="CHEBI:60240"/>
    </cofactor>
</comment>
<evidence type="ECO:0000256" key="9">
    <source>
        <dbReference type="ARBA" id="ARBA00022722"/>
    </source>
</evidence>
<keyword evidence="10" id="KW-0479">Metal-binding</keyword>
<dbReference type="EC" id="3.1.13.4" evidence="7"/>
<comment type="function">
    <text evidence="17">Ubiquitous transcription factor required for a diverse set of processes. It is a component of the CCR4 complex involved in the control of gene expression.</text>
</comment>
<dbReference type="GO" id="GO:0005634">
    <property type="term" value="C:nucleus"/>
    <property type="evidence" value="ECO:0007669"/>
    <property type="project" value="UniProtKB-SubCell"/>
</dbReference>
<keyword evidence="15" id="KW-0804">Transcription</keyword>
<comment type="subcellular location">
    <subcellularLocation>
        <location evidence="4">Cytoplasm</location>
    </subcellularLocation>
    <subcellularLocation>
        <location evidence="3">Nucleus</location>
    </subcellularLocation>
</comment>
<evidence type="ECO:0000256" key="12">
    <source>
        <dbReference type="ARBA" id="ARBA00022839"/>
    </source>
</evidence>
<dbReference type="Gene3D" id="3.30.420.10">
    <property type="entry name" value="Ribonuclease H-like superfamily/Ribonuclease H"/>
    <property type="match status" value="1"/>
</dbReference>
<evidence type="ECO:0000256" key="3">
    <source>
        <dbReference type="ARBA" id="ARBA00004123"/>
    </source>
</evidence>
<evidence type="ECO:0000256" key="8">
    <source>
        <dbReference type="ARBA" id="ARBA00022490"/>
    </source>
</evidence>
<keyword evidence="16" id="KW-0539">Nucleus</keyword>
<organism evidence="18">
    <name type="scientific">Rhododendron williamsianum</name>
    <dbReference type="NCBI Taxonomy" id="262921"/>
    <lineage>
        <taxon>Eukaryota</taxon>
        <taxon>Viridiplantae</taxon>
        <taxon>Streptophyta</taxon>
        <taxon>Embryophyta</taxon>
        <taxon>Tracheophyta</taxon>
        <taxon>Spermatophyta</taxon>
        <taxon>Magnoliopsida</taxon>
        <taxon>eudicotyledons</taxon>
        <taxon>Gunneridae</taxon>
        <taxon>Pentapetalae</taxon>
        <taxon>asterids</taxon>
        <taxon>Ericales</taxon>
        <taxon>Ericaceae</taxon>
        <taxon>Ericoideae</taxon>
        <taxon>Rhodoreae</taxon>
        <taxon>Rhododendron</taxon>
    </lineage>
</organism>
<evidence type="ECO:0000256" key="5">
    <source>
        <dbReference type="ARBA" id="ARBA00008372"/>
    </source>
</evidence>
<comment type="subunit">
    <text evidence="6">Component of the CCR4-NOT complex, at least composed of CRR4 and CAF1 proteins.</text>
</comment>
<dbReference type="AlphaFoldDB" id="A0A6A4KGL4"/>
<evidence type="ECO:0000256" key="10">
    <source>
        <dbReference type="ARBA" id="ARBA00022723"/>
    </source>
</evidence>
<dbReference type="InterPro" id="IPR012337">
    <property type="entry name" value="RNaseH-like_sf"/>
</dbReference>
<reference evidence="18" key="1">
    <citation type="journal article" date="2019" name="Genome Biol. Evol.">
        <title>The Rhododendron genome and chromosomal organization provide insight into shared whole-genome duplications across the heath family (Ericaceae).</title>
        <authorList>
            <person name="Soza V.L."/>
            <person name="Lindsley D."/>
            <person name="Waalkes A."/>
            <person name="Ramage E."/>
            <person name="Patwardhan R.P."/>
            <person name="Burton J.N."/>
            <person name="Adey A."/>
            <person name="Kumar A."/>
            <person name="Qiu R."/>
            <person name="Shendure J."/>
            <person name="Hall B."/>
        </authorList>
    </citation>
    <scope>NUCLEOTIDE SEQUENCE</scope>
    <source>
        <strain evidence="18">RSF 1966-606</strain>
    </source>
</reference>
<evidence type="ECO:0000256" key="16">
    <source>
        <dbReference type="ARBA" id="ARBA00023242"/>
    </source>
</evidence>
<keyword evidence="9" id="KW-0540">Nuclease</keyword>
<evidence type="ECO:0000256" key="14">
    <source>
        <dbReference type="ARBA" id="ARBA00023015"/>
    </source>
</evidence>
<evidence type="ECO:0000256" key="17">
    <source>
        <dbReference type="ARBA" id="ARBA00025148"/>
    </source>
</evidence>
<evidence type="ECO:0000256" key="2">
    <source>
        <dbReference type="ARBA" id="ARBA00001968"/>
    </source>
</evidence>
<dbReference type="InterPro" id="IPR039637">
    <property type="entry name" value="CNOT7/CNOT8/Pop2"/>
</dbReference>
<comment type="catalytic activity">
    <reaction evidence="1">
        <text>Exonucleolytic cleavage of poly(A) to 5'-AMP.</text>
        <dbReference type="EC" id="3.1.13.4"/>
    </reaction>
</comment>
<evidence type="ECO:0000256" key="1">
    <source>
        <dbReference type="ARBA" id="ARBA00001663"/>
    </source>
</evidence>
<keyword evidence="13" id="KW-0694">RNA-binding</keyword>
<evidence type="ECO:0000313" key="18">
    <source>
        <dbReference type="EMBL" id="KAE9444802.1"/>
    </source>
</evidence>
<proteinExistence type="inferred from homology"/>
<dbReference type="InterPro" id="IPR006941">
    <property type="entry name" value="RNase_CAF1"/>
</dbReference>
<evidence type="ECO:0000256" key="15">
    <source>
        <dbReference type="ARBA" id="ARBA00023163"/>
    </source>
</evidence>